<dbReference type="CDD" id="cd02440">
    <property type="entry name" value="AdoMet_MTases"/>
    <property type="match status" value="1"/>
</dbReference>
<dbReference type="InterPro" id="IPR041698">
    <property type="entry name" value="Methyltransf_25"/>
</dbReference>
<dbReference type="Proteomes" id="UP001500305">
    <property type="component" value="Unassembled WGS sequence"/>
</dbReference>
<dbReference type="Pfam" id="PF13649">
    <property type="entry name" value="Methyltransf_25"/>
    <property type="match status" value="1"/>
</dbReference>
<dbReference type="GO" id="GO:0032259">
    <property type="term" value="P:methylation"/>
    <property type="evidence" value="ECO:0007669"/>
    <property type="project" value="UniProtKB-KW"/>
</dbReference>
<keyword evidence="5" id="KW-1185">Reference proteome</keyword>
<accession>A0ABN3EJY3</accession>
<evidence type="ECO:0000259" key="3">
    <source>
        <dbReference type="Pfam" id="PF13649"/>
    </source>
</evidence>
<keyword evidence="1 4" id="KW-0489">Methyltransferase</keyword>
<dbReference type="PANTHER" id="PTHR43861">
    <property type="entry name" value="TRANS-ACONITATE 2-METHYLTRANSFERASE-RELATED"/>
    <property type="match status" value="1"/>
</dbReference>
<dbReference type="SUPFAM" id="SSF53335">
    <property type="entry name" value="S-adenosyl-L-methionine-dependent methyltransferases"/>
    <property type="match status" value="1"/>
</dbReference>
<dbReference type="InterPro" id="IPR029063">
    <property type="entry name" value="SAM-dependent_MTases_sf"/>
</dbReference>
<dbReference type="GO" id="GO:0008168">
    <property type="term" value="F:methyltransferase activity"/>
    <property type="evidence" value="ECO:0007669"/>
    <property type="project" value="UniProtKB-KW"/>
</dbReference>
<dbReference type="PANTHER" id="PTHR43861:SF1">
    <property type="entry name" value="TRANS-ACONITATE 2-METHYLTRANSFERASE"/>
    <property type="match status" value="1"/>
</dbReference>
<proteinExistence type="predicted"/>
<sequence>MTELSYLAAIRESYDTVAADYVARVKSPTELDPLSRAMLAAFAELVQAADRGPVADLGCGPGKVTAHLAGLGVPAFGIDVSPKMIELAQAAYPALRFTVGSMTALEIGTEELGGVLAYYSTHHTPPELLPVVFAEFHRTLAPGGHLLLVGYVGSGEHLRLTQAYGNHPVSFESYLLPTDRIAELLGHAGLVVTARLVQEPGEGMKRTIASFLAHKPESPEPESR</sequence>
<dbReference type="Gene3D" id="3.40.50.150">
    <property type="entry name" value="Vaccinia Virus protein VP39"/>
    <property type="match status" value="1"/>
</dbReference>
<evidence type="ECO:0000256" key="2">
    <source>
        <dbReference type="ARBA" id="ARBA00022679"/>
    </source>
</evidence>
<evidence type="ECO:0000313" key="4">
    <source>
        <dbReference type="EMBL" id="GAA2261140.1"/>
    </source>
</evidence>
<organism evidence="4 5">
    <name type="scientific">Kitasatospora cystarginea</name>
    <dbReference type="NCBI Taxonomy" id="58350"/>
    <lineage>
        <taxon>Bacteria</taxon>
        <taxon>Bacillati</taxon>
        <taxon>Actinomycetota</taxon>
        <taxon>Actinomycetes</taxon>
        <taxon>Kitasatosporales</taxon>
        <taxon>Streptomycetaceae</taxon>
        <taxon>Kitasatospora</taxon>
    </lineage>
</organism>
<reference evidence="4 5" key="1">
    <citation type="journal article" date="2019" name="Int. J. Syst. Evol. Microbiol.">
        <title>The Global Catalogue of Microorganisms (GCM) 10K type strain sequencing project: providing services to taxonomists for standard genome sequencing and annotation.</title>
        <authorList>
            <consortium name="The Broad Institute Genomics Platform"/>
            <consortium name="The Broad Institute Genome Sequencing Center for Infectious Disease"/>
            <person name="Wu L."/>
            <person name="Ma J."/>
        </authorList>
    </citation>
    <scope>NUCLEOTIDE SEQUENCE [LARGE SCALE GENOMIC DNA]</scope>
    <source>
        <strain evidence="4 5">JCM 7356</strain>
    </source>
</reference>
<name>A0ABN3EJY3_9ACTN</name>
<protein>
    <submittedName>
        <fullName evidence="4">Class I SAM-dependent methyltransferase</fullName>
    </submittedName>
</protein>
<comment type="caution">
    <text evidence="4">The sequence shown here is derived from an EMBL/GenBank/DDBJ whole genome shotgun (WGS) entry which is preliminary data.</text>
</comment>
<keyword evidence="2" id="KW-0808">Transferase</keyword>
<dbReference type="EMBL" id="BAAATR010000026">
    <property type="protein sequence ID" value="GAA2261140.1"/>
    <property type="molecule type" value="Genomic_DNA"/>
</dbReference>
<gene>
    <name evidence="4" type="ORF">GCM10010430_51640</name>
</gene>
<dbReference type="RefSeq" id="WP_344638889.1">
    <property type="nucleotide sequence ID" value="NZ_BAAATR010000026.1"/>
</dbReference>
<evidence type="ECO:0000256" key="1">
    <source>
        <dbReference type="ARBA" id="ARBA00022603"/>
    </source>
</evidence>
<feature type="domain" description="Methyltransferase" evidence="3">
    <location>
        <begin position="54"/>
        <end position="144"/>
    </location>
</feature>
<evidence type="ECO:0000313" key="5">
    <source>
        <dbReference type="Proteomes" id="UP001500305"/>
    </source>
</evidence>